<dbReference type="InterPro" id="IPR050622">
    <property type="entry name" value="CPA3_antiporter_subunitB"/>
</dbReference>
<comment type="subcellular location">
    <subcellularLocation>
        <location evidence="1">Cell membrane</location>
        <topology evidence="1">Multi-pass membrane protein</topology>
    </subcellularLocation>
</comment>
<evidence type="ECO:0000256" key="1">
    <source>
        <dbReference type="ARBA" id="ARBA00004651"/>
    </source>
</evidence>
<keyword evidence="3" id="KW-1003">Cell membrane</keyword>
<name>A0AAU9ENT3_9FIRM</name>
<keyword evidence="10" id="KW-1185">Reference proteome</keyword>
<dbReference type="InterPro" id="IPR007182">
    <property type="entry name" value="MnhB"/>
</dbReference>
<feature type="transmembrane region" description="Helical" evidence="7">
    <location>
        <begin position="33"/>
        <end position="50"/>
    </location>
</feature>
<feature type="transmembrane region" description="Helical" evidence="7">
    <location>
        <begin position="9"/>
        <end position="27"/>
    </location>
</feature>
<evidence type="ECO:0000256" key="2">
    <source>
        <dbReference type="ARBA" id="ARBA00009425"/>
    </source>
</evidence>
<proteinExistence type="inferred from homology"/>
<dbReference type="Proteomes" id="UP001321786">
    <property type="component" value="Chromosome"/>
</dbReference>
<gene>
    <name evidence="9" type="ORF">HLPR_04510</name>
</gene>
<evidence type="ECO:0000256" key="6">
    <source>
        <dbReference type="ARBA" id="ARBA00023136"/>
    </source>
</evidence>
<dbReference type="AlphaFoldDB" id="A0AAU9ENT3"/>
<protein>
    <recommendedName>
        <fullName evidence="8">Na+/H+ antiporter MnhB subunit-related protein domain-containing protein</fullName>
    </recommendedName>
</protein>
<dbReference type="EMBL" id="AP028654">
    <property type="protein sequence ID" value="BEP28120.1"/>
    <property type="molecule type" value="Genomic_DNA"/>
</dbReference>
<evidence type="ECO:0000313" key="9">
    <source>
        <dbReference type="EMBL" id="BEP28120.1"/>
    </source>
</evidence>
<evidence type="ECO:0000259" key="8">
    <source>
        <dbReference type="Pfam" id="PF04039"/>
    </source>
</evidence>
<feature type="transmembrane region" description="Helical" evidence="7">
    <location>
        <begin position="70"/>
        <end position="89"/>
    </location>
</feature>
<sequence length="135" mass="15321">MENSKILNTVSRILLPFIIIFGIYIIVNGDKSVGGGFQGGVILSTSYLVYYQITNKHLFSLKKMLKVDKYIFIILIFAIGFSLITKGELFTNFFPSYFDISIRRTYLELLNIIIGTKVAIGFIVLFLIFIEEGDS</sequence>
<feature type="domain" description="Na+/H+ antiporter MnhB subunit-related protein" evidence="8">
    <location>
        <begin position="6"/>
        <end position="123"/>
    </location>
</feature>
<dbReference type="Pfam" id="PF04039">
    <property type="entry name" value="MnhB"/>
    <property type="match status" value="1"/>
</dbReference>
<evidence type="ECO:0000256" key="3">
    <source>
        <dbReference type="ARBA" id="ARBA00022475"/>
    </source>
</evidence>
<reference evidence="9 10" key="1">
    <citation type="submission" date="2023-08" db="EMBL/GenBank/DDBJ databases">
        <title>Helicovermis profunda gen. nov., sp. nov., a novel mesophilic, fermentative bacterium within the Bacillota from a deep-sea hydrothermal vent chimney.</title>
        <authorList>
            <person name="Miyazaki U."/>
            <person name="Mizutani D."/>
            <person name="Hashimoto Y."/>
            <person name="Tame A."/>
            <person name="Sawayama S."/>
            <person name="Miyazaki J."/>
            <person name="Takai K."/>
            <person name="Nakagawa S."/>
        </authorList>
    </citation>
    <scope>NUCLEOTIDE SEQUENCE [LARGE SCALE GENOMIC DNA]</scope>
    <source>
        <strain evidence="9 10">S502</strain>
    </source>
</reference>
<evidence type="ECO:0000256" key="5">
    <source>
        <dbReference type="ARBA" id="ARBA00022989"/>
    </source>
</evidence>
<keyword evidence="4 7" id="KW-0812">Transmembrane</keyword>
<organism evidence="9 10">
    <name type="scientific">Helicovermis profundi</name>
    <dbReference type="NCBI Taxonomy" id="3065157"/>
    <lineage>
        <taxon>Bacteria</taxon>
        <taxon>Bacillati</taxon>
        <taxon>Bacillota</taxon>
        <taxon>Clostridia</taxon>
        <taxon>Helicovermis</taxon>
    </lineage>
</organism>
<keyword evidence="6 7" id="KW-0472">Membrane</keyword>
<dbReference type="PANTHER" id="PTHR33932:SF4">
    <property type="entry name" value="NA(+)_H(+) ANTIPORTER SUBUNIT B"/>
    <property type="match status" value="1"/>
</dbReference>
<evidence type="ECO:0000256" key="4">
    <source>
        <dbReference type="ARBA" id="ARBA00022692"/>
    </source>
</evidence>
<keyword evidence="5 7" id="KW-1133">Transmembrane helix</keyword>
<dbReference type="PANTHER" id="PTHR33932">
    <property type="entry name" value="NA(+)/H(+) ANTIPORTER SUBUNIT B"/>
    <property type="match status" value="1"/>
</dbReference>
<dbReference type="GO" id="GO:0005886">
    <property type="term" value="C:plasma membrane"/>
    <property type="evidence" value="ECO:0007669"/>
    <property type="project" value="UniProtKB-SubCell"/>
</dbReference>
<accession>A0AAU9ENT3</accession>
<dbReference type="RefSeq" id="WP_338536463.1">
    <property type="nucleotide sequence ID" value="NZ_AP028654.1"/>
</dbReference>
<comment type="similarity">
    <text evidence="2">Belongs to the CPA3 antiporters (TC 2.A.63) subunit B family.</text>
</comment>
<feature type="transmembrane region" description="Helical" evidence="7">
    <location>
        <begin position="109"/>
        <end position="130"/>
    </location>
</feature>
<evidence type="ECO:0000256" key="7">
    <source>
        <dbReference type="SAM" id="Phobius"/>
    </source>
</evidence>
<dbReference type="KEGG" id="hprf:HLPR_04510"/>
<evidence type="ECO:0000313" key="10">
    <source>
        <dbReference type="Proteomes" id="UP001321786"/>
    </source>
</evidence>